<comment type="function">
    <text evidence="2 7">Hydrolysis of 6-phosphogluconolactone to 6-phosphogluconate.</text>
</comment>
<protein>
    <recommendedName>
        <fullName evidence="6 7">6-phosphogluconolactonase</fullName>
        <shortName evidence="7">6PGL</shortName>
        <ecNumber evidence="5 7">3.1.1.31</ecNumber>
    </recommendedName>
</protein>
<name>A0A848C9U2_9BACT</name>
<evidence type="ECO:0000256" key="7">
    <source>
        <dbReference type="RuleBase" id="RU365095"/>
    </source>
</evidence>
<evidence type="ECO:0000259" key="8">
    <source>
        <dbReference type="Pfam" id="PF01182"/>
    </source>
</evidence>
<evidence type="ECO:0000256" key="4">
    <source>
        <dbReference type="ARBA" id="ARBA00010662"/>
    </source>
</evidence>
<dbReference type="GO" id="GO:0006098">
    <property type="term" value="P:pentose-phosphate shunt"/>
    <property type="evidence" value="ECO:0007669"/>
    <property type="project" value="UniProtKB-UniPathway"/>
</dbReference>
<keyword evidence="7 9" id="KW-0378">Hydrolase</keyword>
<evidence type="ECO:0000256" key="6">
    <source>
        <dbReference type="ARBA" id="ARBA00020337"/>
    </source>
</evidence>
<dbReference type="EMBL" id="JABAFY010000015">
    <property type="protein sequence ID" value="NME52000.1"/>
    <property type="molecule type" value="Genomic_DNA"/>
</dbReference>
<dbReference type="PANTHER" id="PTHR11054:SF0">
    <property type="entry name" value="6-PHOSPHOGLUCONOLACTONASE"/>
    <property type="match status" value="1"/>
</dbReference>
<dbReference type="EC" id="3.1.1.31" evidence="5 7"/>
<comment type="catalytic activity">
    <reaction evidence="1 7">
        <text>6-phospho-D-glucono-1,5-lactone + H2O = 6-phospho-D-gluconate + H(+)</text>
        <dbReference type="Rhea" id="RHEA:12556"/>
        <dbReference type="ChEBI" id="CHEBI:15377"/>
        <dbReference type="ChEBI" id="CHEBI:15378"/>
        <dbReference type="ChEBI" id="CHEBI:57955"/>
        <dbReference type="ChEBI" id="CHEBI:58759"/>
        <dbReference type="EC" id="3.1.1.31"/>
    </reaction>
</comment>
<evidence type="ECO:0000313" key="10">
    <source>
        <dbReference type="Proteomes" id="UP000522333"/>
    </source>
</evidence>
<dbReference type="PANTHER" id="PTHR11054">
    <property type="entry name" value="6-PHOSPHOGLUCONOLACTONASE"/>
    <property type="match status" value="1"/>
</dbReference>
<evidence type="ECO:0000256" key="3">
    <source>
        <dbReference type="ARBA" id="ARBA00004961"/>
    </source>
</evidence>
<evidence type="ECO:0000256" key="5">
    <source>
        <dbReference type="ARBA" id="ARBA00013198"/>
    </source>
</evidence>
<dbReference type="Proteomes" id="UP000522333">
    <property type="component" value="Unassembled WGS sequence"/>
</dbReference>
<dbReference type="Pfam" id="PF01182">
    <property type="entry name" value="Glucosamine_iso"/>
    <property type="match status" value="1"/>
</dbReference>
<reference evidence="9 10" key="1">
    <citation type="submission" date="2020-04" db="EMBL/GenBank/DDBJ databases">
        <authorList>
            <person name="Hitch T.C.A."/>
            <person name="Wylensek D."/>
            <person name="Clavel T."/>
        </authorList>
    </citation>
    <scope>NUCLEOTIDE SEQUENCE [LARGE SCALE GENOMIC DNA]</scope>
    <source>
        <strain evidence="9 10">PG-251-APC-1</strain>
    </source>
</reference>
<comment type="pathway">
    <text evidence="3 7">Carbohydrate degradation; pentose phosphate pathway; D-ribulose 5-phosphate from D-glucose 6-phosphate (oxidative stage): step 2/3.</text>
</comment>
<comment type="caution">
    <text evidence="9">The sequence shown here is derived from an EMBL/GenBank/DDBJ whole genome shotgun (WGS) entry which is preliminary data.</text>
</comment>
<comment type="similarity">
    <text evidence="4 7">Belongs to the glucosamine/galactosamine-6-phosphate isomerase family. 6-phosphogluconolactonase subfamily.</text>
</comment>
<proteinExistence type="inferred from homology"/>
<dbReference type="Gene3D" id="3.40.50.1360">
    <property type="match status" value="1"/>
</dbReference>
<dbReference type="AlphaFoldDB" id="A0A848C9U2"/>
<dbReference type="GO" id="GO:0005975">
    <property type="term" value="P:carbohydrate metabolic process"/>
    <property type="evidence" value="ECO:0007669"/>
    <property type="project" value="UniProtKB-UniRule"/>
</dbReference>
<evidence type="ECO:0000256" key="2">
    <source>
        <dbReference type="ARBA" id="ARBA00002681"/>
    </source>
</evidence>
<organism evidence="9 10">
    <name type="scientific">Desulfovibrio piger</name>
    <dbReference type="NCBI Taxonomy" id="901"/>
    <lineage>
        <taxon>Bacteria</taxon>
        <taxon>Pseudomonadati</taxon>
        <taxon>Thermodesulfobacteriota</taxon>
        <taxon>Desulfovibrionia</taxon>
        <taxon>Desulfovibrionales</taxon>
        <taxon>Desulfovibrionaceae</taxon>
        <taxon>Desulfovibrio</taxon>
    </lineage>
</organism>
<sequence>MKARSRSIHLSVHIHKDPAAMAERAAHILAAACEEAVAERGVFRIALSGGQTPIPLFRLLAASDWADRLPWDKMNFFWVDERCVGPDHPDSNYGLARRELLSHVPATHFYRMRGDIDPVEAAVKYEQQIRQDFNIGPNDLPRFDFMILGMGDDGHTGSIFPNSPALAERKRLVIDQYVPERKADRLTLTLPVINNSRCCMFLVTGKEKHQVLGQVLDLLAEPTLPAQMVRPSVGDLIWVVDEAAATGQD</sequence>
<dbReference type="UniPathway" id="UPA00115">
    <property type="reaction ID" value="UER00409"/>
</dbReference>
<dbReference type="NCBIfam" id="TIGR01198">
    <property type="entry name" value="pgl"/>
    <property type="match status" value="1"/>
</dbReference>
<dbReference type="RefSeq" id="WP_168935403.1">
    <property type="nucleotide sequence ID" value="NZ_CAMDEI010000001.1"/>
</dbReference>
<dbReference type="CDD" id="cd01400">
    <property type="entry name" value="6PGL"/>
    <property type="match status" value="1"/>
</dbReference>
<dbReference type="GO" id="GO:0017057">
    <property type="term" value="F:6-phosphogluconolactonase activity"/>
    <property type="evidence" value="ECO:0007669"/>
    <property type="project" value="UniProtKB-UniRule"/>
</dbReference>
<dbReference type="SUPFAM" id="SSF100950">
    <property type="entry name" value="NagB/RpiA/CoA transferase-like"/>
    <property type="match status" value="1"/>
</dbReference>
<feature type="domain" description="Glucosamine/galactosamine-6-phosphate isomerase" evidence="8">
    <location>
        <begin position="17"/>
        <end position="238"/>
    </location>
</feature>
<gene>
    <name evidence="7 9" type="primary">pgl</name>
    <name evidence="9" type="ORF">HF854_05550</name>
</gene>
<dbReference type="InterPro" id="IPR039104">
    <property type="entry name" value="6PGL"/>
</dbReference>
<evidence type="ECO:0000313" key="9">
    <source>
        <dbReference type="EMBL" id="NME52000.1"/>
    </source>
</evidence>
<dbReference type="InterPro" id="IPR006148">
    <property type="entry name" value="Glc/Gal-6P_isomerase"/>
</dbReference>
<dbReference type="InterPro" id="IPR037171">
    <property type="entry name" value="NagB/RpiA_transferase-like"/>
</dbReference>
<dbReference type="InterPro" id="IPR005900">
    <property type="entry name" value="6-phosphogluconolactonase_DevB"/>
</dbReference>
<accession>A0A848C9U2</accession>
<evidence type="ECO:0000256" key="1">
    <source>
        <dbReference type="ARBA" id="ARBA00000832"/>
    </source>
</evidence>